<dbReference type="RefSeq" id="WP_070966749.1">
    <property type="nucleotide sequence ID" value="NZ_CP017603.1"/>
</dbReference>
<dbReference type="SMART" id="SM00448">
    <property type="entry name" value="REC"/>
    <property type="match status" value="1"/>
</dbReference>
<dbReference type="PROSITE" id="PS50930">
    <property type="entry name" value="HTH_LYTTR"/>
    <property type="match status" value="1"/>
</dbReference>
<feature type="domain" description="HTH LytTR-type" evidence="5">
    <location>
        <begin position="136"/>
        <end position="236"/>
    </location>
</feature>
<dbReference type="Pfam" id="PF00072">
    <property type="entry name" value="Response_reg"/>
    <property type="match status" value="1"/>
</dbReference>
<proteinExistence type="predicted"/>
<dbReference type="GO" id="GO:0000156">
    <property type="term" value="F:phosphorelay response regulator activity"/>
    <property type="evidence" value="ECO:0007669"/>
    <property type="project" value="InterPro"/>
</dbReference>
<dbReference type="GO" id="GO:0003677">
    <property type="term" value="F:DNA binding"/>
    <property type="evidence" value="ECO:0007669"/>
    <property type="project" value="InterPro"/>
</dbReference>
<sequence length="241" mass="28283">MKLNIAICDDNINHLNVIVGYLEDFNKDYDIHLIKASSGEELLEKIENQYVDIAFLDIKMQGLNGIQVGNEIRVKFPNTIIVFITGFKNYALEAFEIQAFQYIIKPITSKKFFSLMEKICMRLKERSAYEEKINLFSVKTKQQVLRIKYDKIYYFERQGKKIVVATNRESFEFLDALQNIMKGLKGDTFIRCHHGFIVNTDKILNIENDFIVFRKISKKIPISRRYKRQVANALSKNPFKD</sequence>
<gene>
    <name evidence="7" type="primary">ypdB_2</name>
    <name evidence="6" type="ORF">BJL90_08875</name>
    <name evidence="7" type="ORF">CLFO_06770</name>
</gene>
<dbReference type="SUPFAM" id="SSF52172">
    <property type="entry name" value="CheY-like"/>
    <property type="match status" value="1"/>
</dbReference>
<dbReference type="Gene3D" id="2.40.50.1020">
    <property type="entry name" value="LytTr DNA-binding domain"/>
    <property type="match status" value="1"/>
</dbReference>
<accession>A0AAC9WG37</accession>
<organism evidence="7 9">
    <name type="scientific">Clostridium formicaceticum</name>
    <dbReference type="NCBI Taxonomy" id="1497"/>
    <lineage>
        <taxon>Bacteria</taxon>
        <taxon>Bacillati</taxon>
        <taxon>Bacillota</taxon>
        <taxon>Clostridia</taxon>
        <taxon>Eubacteriales</taxon>
        <taxon>Clostridiaceae</taxon>
        <taxon>Clostridium</taxon>
    </lineage>
</organism>
<evidence type="ECO:0000313" key="8">
    <source>
        <dbReference type="Proteomes" id="UP000177894"/>
    </source>
</evidence>
<evidence type="ECO:0000313" key="6">
    <source>
        <dbReference type="EMBL" id="AOY76000.1"/>
    </source>
</evidence>
<evidence type="ECO:0000259" key="5">
    <source>
        <dbReference type="PROSITE" id="PS50930"/>
    </source>
</evidence>
<comment type="function">
    <text evidence="2">May play the central regulatory role in sporulation. It may be an element of the effector pathway responsible for the activation of sporulation genes in response to nutritional stress. Spo0A may act in concert with spo0H (a sigma factor) to control the expression of some genes that are critical to the sporulation process.</text>
</comment>
<keyword evidence="8" id="KW-1185">Reference proteome</keyword>
<dbReference type="InterPro" id="IPR011006">
    <property type="entry name" value="CheY-like_superfamily"/>
</dbReference>
<dbReference type="EMBL" id="CP020559">
    <property type="protein sequence ID" value="ARE86355.1"/>
    <property type="molecule type" value="Genomic_DNA"/>
</dbReference>
<dbReference type="KEGG" id="cfm:BJL90_08875"/>
<reference evidence="6 8" key="1">
    <citation type="submission" date="2016-10" db="EMBL/GenBank/DDBJ databases">
        <title>Complete Genome Sequence of Acetogen Clostridium formicoaceticum ATCC 27076.</title>
        <authorList>
            <person name="Bao T."/>
            <person name="Cheng C."/>
            <person name="Zhao J."/>
            <person name="Yang S.-T."/>
            <person name="Wang J."/>
            <person name="Wang M."/>
        </authorList>
    </citation>
    <scope>NUCLEOTIDE SEQUENCE [LARGE SCALE GENOMIC DNA]</scope>
    <source>
        <strain evidence="6 8">ATCC 27076</strain>
    </source>
</reference>
<dbReference type="Proteomes" id="UP000177894">
    <property type="component" value="Chromosome"/>
</dbReference>
<dbReference type="AlphaFoldDB" id="A0AAC9WG37"/>
<dbReference type="Pfam" id="PF04397">
    <property type="entry name" value="LytTR"/>
    <property type="match status" value="1"/>
</dbReference>
<dbReference type="PANTHER" id="PTHR37299:SF1">
    <property type="entry name" value="STAGE 0 SPORULATION PROTEIN A HOMOLOG"/>
    <property type="match status" value="1"/>
</dbReference>
<evidence type="ECO:0000313" key="7">
    <source>
        <dbReference type="EMBL" id="ARE86355.1"/>
    </source>
</evidence>
<feature type="modified residue" description="4-aspartylphosphate" evidence="3">
    <location>
        <position position="57"/>
    </location>
</feature>
<dbReference type="InterPro" id="IPR001789">
    <property type="entry name" value="Sig_transdc_resp-reg_receiver"/>
</dbReference>
<dbReference type="PANTHER" id="PTHR37299">
    <property type="entry name" value="TRANSCRIPTIONAL REGULATOR-RELATED"/>
    <property type="match status" value="1"/>
</dbReference>
<dbReference type="PROSITE" id="PS50110">
    <property type="entry name" value="RESPONSE_REGULATORY"/>
    <property type="match status" value="1"/>
</dbReference>
<name>A0AAC9WG37_9CLOT</name>
<evidence type="ECO:0000256" key="1">
    <source>
        <dbReference type="ARBA" id="ARBA00018672"/>
    </source>
</evidence>
<dbReference type="Gene3D" id="3.40.50.2300">
    <property type="match status" value="1"/>
</dbReference>
<evidence type="ECO:0000256" key="2">
    <source>
        <dbReference type="ARBA" id="ARBA00024867"/>
    </source>
</evidence>
<evidence type="ECO:0000259" key="4">
    <source>
        <dbReference type="PROSITE" id="PS50110"/>
    </source>
</evidence>
<dbReference type="SMART" id="SM00850">
    <property type="entry name" value="LytTR"/>
    <property type="match status" value="1"/>
</dbReference>
<dbReference type="Proteomes" id="UP000192478">
    <property type="component" value="Chromosome"/>
</dbReference>
<reference evidence="7 9" key="2">
    <citation type="submission" date="2017-03" db="EMBL/GenBank/DDBJ databases">
        <title>Complete sequence of Clostridium formicaceticum DSM 92.</title>
        <authorList>
            <person name="Poehlein A."/>
            <person name="Karl M."/>
            <person name="Bengelsdorf F.R."/>
            <person name="Duerre P."/>
            <person name="Daniel R."/>
        </authorList>
    </citation>
    <scope>NUCLEOTIDE SEQUENCE [LARGE SCALE GENOMIC DNA]</scope>
    <source>
        <strain evidence="7 9">DSM 92</strain>
    </source>
</reference>
<feature type="domain" description="Response regulatory" evidence="4">
    <location>
        <begin position="4"/>
        <end position="120"/>
    </location>
</feature>
<evidence type="ECO:0000256" key="3">
    <source>
        <dbReference type="PROSITE-ProRule" id="PRU00169"/>
    </source>
</evidence>
<keyword evidence="3" id="KW-0597">Phosphoprotein</keyword>
<protein>
    <recommendedName>
        <fullName evidence="1">Stage 0 sporulation protein A homolog</fullName>
    </recommendedName>
</protein>
<dbReference type="EMBL" id="CP017603">
    <property type="protein sequence ID" value="AOY76000.1"/>
    <property type="molecule type" value="Genomic_DNA"/>
</dbReference>
<dbReference type="InterPro" id="IPR007492">
    <property type="entry name" value="LytTR_DNA-bd_dom"/>
</dbReference>
<evidence type="ECO:0000313" key="9">
    <source>
        <dbReference type="Proteomes" id="UP000192478"/>
    </source>
</evidence>
<dbReference type="InterPro" id="IPR046947">
    <property type="entry name" value="LytR-like"/>
</dbReference>